<dbReference type="InterPro" id="IPR003587">
    <property type="entry name" value="Hint_dom_N"/>
</dbReference>
<dbReference type="SMART" id="SM00306">
    <property type="entry name" value="HintN"/>
    <property type="match status" value="1"/>
</dbReference>
<dbReference type="RefSeq" id="WP_257913289.1">
    <property type="nucleotide sequence ID" value="NZ_JANPWE010000004.1"/>
</dbReference>
<keyword evidence="3" id="KW-1185">Reference proteome</keyword>
<name>A0ABT1Y4A0_9FIRM</name>
<dbReference type="PROSITE" id="PS50817">
    <property type="entry name" value="INTEIN_N_TER"/>
    <property type="match status" value="1"/>
</dbReference>
<dbReference type="CDD" id="cd00081">
    <property type="entry name" value="Hint"/>
    <property type="match status" value="1"/>
</dbReference>
<reference evidence="2 3" key="1">
    <citation type="submission" date="2022-08" db="EMBL/GenBank/DDBJ databases">
        <title>Proteogenomics of the novel Dehalobacterium formicoaceticum strain EZ94 highlights a key role of methyltransferases during anaerobic dichloromethane degradation.</title>
        <authorList>
            <person name="Wasmund K."/>
        </authorList>
    </citation>
    <scope>NUCLEOTIDE SEQUENCE [LARGE SCALE GENOMIC DNA]</scope>
    <source>
        <strain evidence="2 3">EZ94</strain>
    </source>
</reference>
<evidence type="ECO:0000313" key="3">
    <source>
        <dbReference type="Proteomes" id="UP001524944"/>
    </source>
</evidence>
<evidence type="ECO:0000313" key="2">
    <source>
        <dbReference type="EMBL" id="MCR6545712.1"/>
    </source>
</evidence>
<dbReference type="EMBL" id="JANPWE010000004">
    <property type="protein sequence ID" value="MCR6545712.1"/>
    <property type="molecule type" value="Genomic_DNA"/>
</dbReference>
<dbReference type="InterPro" id="IPR006141">
    <property type="entry name" value="Intein_N"/>
</dbReference>
<organism evidence="2 3">
    <name type="scientific">Dehalobacterium formicoaceticum</name>
    <dbReference type="NCBI Taxonomy" id="51515"/>
    <lineage>
        <taxon>Bacteria</taxon>
        <taxon>Bacillati</taxon>
        <taxon>Bacillota</taxon>
        <taxon>Clostridia</taxon>
        <taxon>Eubacteriales</taxon>
        <taxon>Peptococcaceae</taxon>
        <taxon>Dehalobacterium</taxon>
    </lineage>
</organism>
<comment type="caution">
    <text evidence="2">The sequence shown here is derived from an EMBL/GenBank/DDBJ whole genome shotgun (WGS) entry which is preliminary data.</text>
</comment>
<protein>
    <recommendedName>
        <fullName evidence="1">Hint domain-containing protein</fullName>
    </recommendedName>
</protein>
<dbReference type="InterPro" id="IPR036844">
    <property type="entry name" value="Hint_dom_sf"/>
</dbReference>
<feature type="domain" description="Hint" evidence="1">
    <location>
        <begin position="390"/>
        <end position="480"/>
    </location>
</feature>
<sequence>MTKLLKKLDQAAKARGGWVDLDLTDPEQYAFYVAEMGGAEFLENNCPILYRLMQQTRETVSVQDMGLNNTDPQDTFYIEAVTDDKKVQQNTSFNVNSNANNVNKESKITKTVLRYLETRPAVGIVTTMRDAVTGEQVKSYPVVYTDTKDIDCVLTGDFSRLAGKQQRKFQVSSTVTEVRESNGLAALQAKYVATTTYTIDDVADIVQNYEVLAPVSKNPAHQQVKISYDRDVQLPDYDYNYHNGPVTDPQGKKHISVLLPVAIKVTVHEDYHIDTLDYDSGYRLYLDYPKGGMCHCLVDIKDLQPKISSSGKGNNNVLTLNVPDNWKNMLDFDQLENAASTNLNIYGEFHIVVQYNTKSLSLVVSLSMKSSPDAVEGPCDKKVLPIFMQWGCMHKDTLIMLEDASLKKVCEIALGDKVLSNDGFAYPVTNIVTGPEEKLYQITTDRGKTVRLSSTHTVFLADGPLPAKDLRSGQTVLTVDGHEKILDLAIIDYRDQVYNLVFDQETAIYGDGFVIGDMQMQQTIRQPMLKERKRSPETMAVIQELQRLSKLKGEGQ</sequence>
<accession>A0ABT1Y4A0</accession>
<evidence type="ECO:0000259" key="1">
    <source>
        <dbReference type="SMART" id="SM00306"/>
    </source>
</evidence>
<gene>
    <name evidence="2" type="ORF">NVS47_09355</name>
</gene>
<proteinExistence type="predicted"/>
<dbReference type="SUPFAM" id="SSF51294">
    <property type="entry name" value="Hedgehog/intein (Hint) domain"/>
    <property type="match status" value="1"/>
</dbReference>
<dbReference type="Proteomes" id="UP001524944">
    <property type="component" value="Unassembled WGS sequence"/>
</dbReference>
<dbReference type="Gene3D" id="2.170.16.10">
    <property type="entry name" value="Hedgehog/Intein (Hint) domain"/>
    <property type="match status" value="1"/>
</dbReference>